<accession>A0A914REZ9</accession>
<sequence length="109" mass="12946">GKKVIAKLETRIRELENELDGEQRRYQEANKTLSKHDRRIRELQFQVSLPGTLPLLYLPYSFEISRQDIMSRTKFRKSLDYSNFAANVQKKFSMTSPGQVKRYFRIKTS</sequence>
<keyword evidence="2" id="KW-1185">Reference proteome</keyword>
<dbReference type="AlphaFoldDB" id="A0A914REZ9"/>
<protein>
    <submittedName>
        <fullName evidence="3">Uncharacterized protein</fullName>
    </submittedName>
</protein>
<keyword evidence="1" id="KW-0175">Coiled coil</keyword>
<evidence type="ECO:0000313" key="3">
    <source>
        <dbReference type="WBParaSite" id="PEQ_0000026801-mRNA-1"/>
    </source>
</evidence>
<evidence type="ECO:0000313" key="2">
    <source>
        <dbReference type="Proteomes" id="UP000887564"/>
    </source>
</evidence>
<evidence type="ECO:0000256" key="1">
    <source>
        <dbReference type="SAM" id="Coils"/>
    </source>
</evidence>
<dbReference type="Proteomes" id="UP000887564">
    <property type="component" value="Unplaced"/>
</dbReference>
<dbReference type="WBParaSite" id="PEQ_0000026801-mRNA-1">
    <property type="protein sequence ID" value="PEQ_0000026801-mRNA-1"/>
    <property type="gene ID" value="PEQ_0000026801"/>
</dbReference>
<reference evidence="3" key="1">
    <citation type="submission" date="2022-11" db="UniProtKB">
        <authorList>
            <consortium name="WormBaseParasite"/>
        </authorList>
    </citation>
    <scope>IDENTIFICATION</scope>
</reference>
<feature type="coiled-coil region" evidence="1">
    <location>
        <begin position="5"/>
        <end position="46"/>
    </location>
</feature>
<name>A0A914REZ9_PAREQ</name>
<organism evidence="2 3">
    <name type="scientific">Parascaris equorum</name>
    <name type="common">Equine roundworm</name>
    <dbReference type="NCBI Taxonomy" id="6256"/>
    <lineage>
        <taxon>Eukaryota</taxon>
        <taxon>Metazoa</taxon>
        <taxon>Ecdysozoa</taxon>
        <taxon>Nematoda</taxon>
        <taxon>Chromadorea</taxon>
        <taxon>Rhabditida</taxon>
        <taxon>Spirurina</taxon>
        <taxon>Ascaridomorpha</taxon>
        <taxon>Ascaridoidea</taxon>
        <taxon>Ascarididae</taxon>
        <taxon>Parascaris</taxon>
    </lineage>
</organism>
<proteinExistence type="predicted"/>